<name>A0A1G4WRR9_9MYCO</name>
<dbReference type="GO" id="GO:0016705">
    <property type="term" value="F:oxidoreductase activity, acting on paired donors, with incorporation or reduction of molecular oxygen"/>
    <property type="evidence" value="ECO:0007669"/>
    <property type="project" value="InterPro"/>
</dbReference>
<evidence type="ECO:0000313" key="6">
    <source>
        <dbReference type="Proteomes" id="UP000199707"/>
    </source>
</evidence>
<dbReference type="GO" id="GO:0020037">
    <property type="term" value="F:heme binding"/>
    <property type="evidence" value="ECO:0007669"/>
    <property type="project" value="InterPro"/>
</dbReference>
<evidence type="ECO:0000313" key="5">
    <source>
        <dbReference type="EMBL" id="SCX28084.1"/>
    </source>
</evidence>
<feature type="binding site" description="axial binding residue" evidence="3">
    <location>
        <position position="412"/>
    </location>
    <ligand>
        <name>heme</name>
        <dbReference type="ChEBI" id="CHEBI:30413"/>
    </ligand>
    <ligandPart>
        <name>Fe</name>
        <dbReference type="ChEBI" id="CHEBI:18248"/>
    </ligandPart>
</feature>
<proteinExistence type="inferred from homology"/>
<dbReference type="PANTHER" id="PTHR24305:SF166">
    <property type="entry name" value="CYTOCHROME P450 12A4, MITOCHONDRIAL-RELATED"/>
    <property type="match status" value="1"/>
</dbReference>
<accession>A0A1G4WRR9</accession>
<keyword evidence="4" id="KW-0503">Monooxygenase</keyword>
<dbReference type="Pfam" id="PF00067">
    <property type="entry name" value="p450"/>
    <property type="match status" value="1"/>
</dbReference>
<protein>
    <submittedName>
        <fullName evidence="5">Cytochrome P450</fullName>
    </submittedName>
</protein>
<evidence type="ECO:0000256" key="1">
    <source>
        <dbReference type="ARBA" id="ARBA00001971"/>
    </source>
</evidence>
<comment type="cofactor">
    <cofactor evidence="1 3">
        <name>heme</name>
        <dbReference type="ChEBI" id="CHEBI:30413"/>
    </cofactor>
</comment>
<dbReference type="Proteomes" id="UP000199707">
    <property type="component" value="Unassembled WGS sequence"/>
</dbReference>
<keyword evidence="3 4" id="KW-0408">Iron</keyword>
<comment type="similarity">
    <text evidence="2 4">Belongs to the cytochrome P450 family.</text>
</comment>
<dbReference type="PRINTS" id="PR00463">
    <property type="entry name" value="EP450I"/>
</dbReference>
<keyword evidence="3 4" id="KW-0349">Heme</keyword>
<dbReference type="GO" id="GO:0005506">
    <property type="term" value="F:iron ion binding"/>
    <property type="evidence" value="ECO:0007669"/>
    <property type="project" value="InterPro"/>
</dbReference>
<dbReference type="PANTHER" id="PTHR24305">
    <property type="entry name" value="CYTOCHROME P450"/>
    <property type="match status" value="1"/>
</dbReference>
<dbReference type="InterPro" id="IPR001128">
    <property type="entry name" value="Cyt_P450"/>
</dbReference>
<dbReference type="STRING" id="1502745.SAMN02799620_04518"/>
<reference evidence="6" key="1">
    <citation type="submission" date="2016-10" db="EMBL/GenBank/DDBJ databases">
        <authorList>
            <person name="Varghese N."/>
            <person name="Submissions S."/>
        </authorList>
    </citation>
    <scope>NUCLEOTIDE SEQUENCE [LARGE SCALE GENOMIC DNA]</scope>
    <source>
        <strain evidence="6">UNC267MFSha1.1M11</strain>
    </source>
</reference>
<dbReference type="PROSITE" id="PS00086">
    <property type="entry name" value="CYTOCHROME_P450"/>
    <property type="match status" value="1"/>
</dbReference>
<evidence type="ECO:0000256" key="2">
    <source>
        <dbReference type="ARBA" id="ARBA00010617"/>
    </source>
</evidence>
<dbReference type="InterPro" id="IPR050121">
    <property type="entry name" value="Cytochrome_P450_monoxygenase"/>
</dbReference>
<dbReference type="InterPro" id="IPR002401">
    <property type="entry name" value="Cyt_P450_E_grp-I"/>
</dbReference>
<dbReference type="AlphaFoldDB" id="A0A1G4WRR9"/>
<sequence>MKIIPHWREGTLVDYLATELPGSDDVVVARLPFLRYVVVRDPVIARHVLITNQDNYMKSADYDMAAVFFGRALGTELDYQRWQRNRHLMQRVFTKRNMSQFDTLITDAVDDAVLRIRHLCSGGEPVDIGAEMNRLTLDVIARTMFGTDLSGAMSEVTLDRMLRMFGTGFVLDVFRRRLRALSMLLVRITPAAWEDWCRRLPLRLYRGAMVVIAPGALRDLRHIDRVIYQLIADHRQEVITRKDNLLALLMEARDPDTGRRFSDVEIHDELEGFIGAGMETTATTLSWAWKLLAEHSEARDQLDGELEAVLGGRTPRADDVDNLPFTRAVVEETLRMYPPVAFLARVAMGDDEIAGFRVRRGTTIAISLHGLHYHHREWACPADFEPSRYLSENLQHSQRLATMPFGGGKKMCIASGFALSELVLLVAGIAQQLQFDRADDAVIRPEISFSCGPNGPIMVHPNFRL</sequence>
<keyword evidence="4" id="KW-0560">Oxidoreductase</keyword>
<dbReference type="GO" id="GO:0004497">
    <property type="term" value="F:monooxygenase activity"/>
    <property type="evidence" value="ECO:0007669"/>
    <property type="project" value="UniProtKB-KW"/>
</dbReference>
<dbReference type="PRINTS" id="PR00385">
    <property type="entry name" value="P450"/>
</dbReference>
<dbReference type="InterPro" id="IPR017972">
    <property type="entry name" value="Cyt_P450_CS"/>
</dbReference>
<dbReference type="EMBL" id="FMUB01000009">
    <property type="protein sequence ID" value="SCX28084.1"/>
    <property type="molecule type" value="Genomic_DNA"/>
</dbReference>
<dbReference type="RefSeq" id="WP_235633003.1">
    <property type="nucleotide sequence ID" value="NZ_FMUB01000009.1"/>
</dbReference>
<gene>
    <name evidence="5" type="ORF">SAMN02799620_04518</name>
</gene>
<dbReference type="SUPFAM" id="SSF48264">
    <property type="entry name" value="Cytochrome P450"/>
    <property type="match status" value="1"/>
</dbReference>
<evidence type="ECO:0000256" key="4">
    <source>
        <dbReference type="RuleBase" id="RU000461"/>
    </source>
</evidence>
<keyword evidence="3 4" id="KW-0479">Metal-binding</keyword>
<organism evidence="5 6">
    <name type="scientific">Mycolicibacterium fluoranthenivorans</name>
    <dbReference type="NCBI Taxonomy" id="258505"/>
    <lineage>
        <taxon>Bacteria</taxon>
        <taxon>Bacillati</taxon>
        <taxon>Actinomycetota</taxon>
        <taxon>Actinomycetes</taxon>
        <taxon>Mycobacteriales</taxon>
        <taxon>Mycobacteriaceae</taxon>
        <taxon>Mycolicibacterium</taxon>
    </lineage>
</organism>
<evidence type="ECO:0000256" key="3">
    <source>
        <dbReference type="PIRSR" id="PIRSR602401-1"/>
    </source>
</evidence>
<dbReference type="InterPro" id="IPR036396">
    <property type="entry name" value="Cyt_P450_sf"/>
</dbReference>
<dbReference type="Gene3D" id="1.10.630.10">
    <property type="entry name" value="Cytochrome P450"/>
    <property type="match status" value="1"/>
</dbReference>